<evidence type="ECO:0000313" key="3">
    <source>
        <dbReference type="Proteomes" id="UP000278164"/>
    </source>
</evidence>
<dbReference type="OrthoDB" id="1018365at2"/>
<proteinExistence type="predicted"/>
<evidence type="ECO:0000313" key="2">
    <source>
        <dbReference type="EMBL" id="RLT72454.1"/>
    </source>
</evidence>
<accession>A0A3L7ZKN6</accession>
<dbReference type="EMBL" id="RAYI01000037">
    <property type="protein sequence ID" value="RLT72454.1"/>
    <property type="molecule type" value="Genomic_DNA"/>
</dbReference>
<comment type="caution">
    <text evidence="2">The sequence shown here is derived from an EMBL/GenBank/DDBJ whole genome shotgun (WGS) entry which is preliminary data.</text>
</comment>
<name>A0A3L7ZKN6_PARDI</name>
<evidence type="ECO:0000256" key="1">
    <source>
        <dbReference type="SAM" id="SignalP"/>
    </source>
</evidence>
<dbReference type="AlphaFoldDB" id="A0A3L7ZKN6"/>
<dbReference type="Proteomes" id="UP000278164">
    <property type="component" value="Unassembled WGS sequence"/>
</dbReference>
<keyword evidence="1" id="KW-0732">Signal</keyword>
<feature type="signal peptide" evidence="1">
    <location>
        <begin position="1"/>
        <end position="22"/>
    </location>
</feature>
<gene>
    <name evidence="2" type="ORF">D7V78_15750</name>
</gene>
<feature type="chain" id="PRO_5018137440" evidence="1">
    <location>
        <begin position="23"/>
        <end position="132"/>
    </location>
</feature>
<dbReference type="RefSeq" id="WP_121737004.1">
    <property type="nucleotide sequence ID" value="NZ_QXXG01000040.1"/>
</dbReference>
<reference evidence="2 3" key="1">
    <citation type="submission" date="2018-09" db="EMBL/GenBank/DDBJ databases">
        <title>Murine metabolic-syndrome-specific gut microbial biobank.</title>
        <authorList>
            <person name="Liu C."/>
        </authorList>
    </citation>
    <scope>NUCLEOTIDE SEQUENCE [LARGE SCALE GENOMIC DNA]</scope>
    <source>
        <strain evidence="2 3">8-P5</strain>
    </source>
</reference>
<organism evidence="2 3">
    <name type="scientific">Parabacteroides distasonis</name>
    <dbReference type="NCBI Taxonomy" id="823"/>
    <lineage>
        <taxon>Bacteria</taxon>
        <taxon>Pseudomonadati</taxon>
        <taxon>Bacteroidota</taxon>
        <taxon>Bacteroidia</taxon>
        <taxon>Bacteroidales</taxon>
        <taxon>Tannerellaceae</taxon>
        <taxon>Parabacteroides</taxon>
    </lineage>
</organism>
<sequence length="132" mass="15122">MRKLIMAVAVLGMSATMNFAKAQCVNEYGNKEPFAVEFSRLSSYLGLAPSQMEEVLNINDYFVREQRKSLSKDLRRQDERLQKAVYGNLKLMKEALTADQYRKYVILLNVTNNNNRLTGAVTFADIYLAENK</sequence>
<protein>
    <submittedName>
        <fullName evidence="2">Uncharacterized protein</fullName>
    </submittedName>
</protein>